<dbReference type="OrthoDB" id="9985090at2"/>
<protein>
    <recommendedName>
        <fullName evidence="3">Transposase DDE domain-containing protein</fullName>
    </recommendedName>
</protein>
<dbReference type="Proteomes" id="UP000250079">
    <property type="component" value="Chromosome"/>
</dbReference>
<organism evidence="1 2">
    <name type="scientific">Granulosicoccus antarcticus IMCC3135</name>
    <dbReference type="NCBI Taxonomy" id="1192854"/>
    <lineage>
        <taxon>Bacteria</taxon>
        <taxon>Pseudomonadati</taxon>
        <taxon>Pseudomonadota</taxon>
        <taxon>Gammaproteobacteria</taxon>
        <taxon>Chromatiales</taxon>
        <taxon>Granulosicoccaceae</taxon>
        <taxon>Granulosicoccus</taxon>
    </lineage>
</organism>
<dbReference type="KEGG" id="gai:IMCC3135_19440"/>
<evidence type="ECO:0000313" key="2">
    <source>
        <dbReference type="Proteomes" id="UP000250079"/>
    </source>
</evidence>
<name>A0A2Z2P100_9GAMM</name>
<dbReference type="AlphaFoldDB" id="A0A2Z2P100"/>
<dbReference type="RefSeq" id="WP_157736126.1">
    <property type="nucleotide sequence ID" value="NZ_CP018632.1"/>
</dbReference>
<keyword evidence="2" id="KW-1185">Reference proteome</keyword>
<reference evidence="1 2" key="1">
    <citation type="submission" date="2016-12" db="EMBL/GenBank/DDBJ databases">
        <authorList>
            <person name="Song W.-J."/>
            <person name="Kurnit D.M."/>
        </authorList>
    </citation>
    <scope>NUCLEOTIDE SEQUENCE [LARGE SCALE GENOMIC DNA]</scope>
    <source>
        <strain evidence="1 2">IMCC3135</strain>
    </source>
</reference>
<evidence type="ECO:0008006" key="3">
    <source>
        <dbReference type="Google" id="ProtNLM"/>
    </source>
</evidence>
<accession>A0A2Z2P100</accession>
<sequence length="83" mass="9147">MEDITTQSVVFNDLFGKPVQARFDQPDSSSDGGAILLKACDQELGLIDAISVCLRDDRQQGKVFHTYGEGLGTTTRIRDCLRI</sequence>
<dbReference type="EMBL" id="CP018632">
    <property type="protein sequence ID" value="ASJ73967.1"/>
    <property type="molecule type" value="Genomic_DNA"/>
</dbReference>
<evidence type="ECO:0000313" key="1">
    <source>
        <dbReference type="EMBL" id="ASJ73967.1"/>
    </source>
</evidence>
<gene>
    <name evidence="1" type="ORF">IMCC3135_19440</name>
</gene>
<proteinExistence type="predicted"/>